<comment type="caution">
    <text evidence="2">The sequence shown here is derived from an EMBL/GenBank/DDBJ whole genome shotgun (WGS) entry which is preliminary data.</text>
</comment>
<evidence type="ECO:0000313" key="2">
    <source>
        <dbReference type="EMBL" id="MDH6057462.1"/>
    </source>
</evidence>
<dbReference type="SUPFAM" id="SSF143422">
    <property type="entry name" value="Transposase IS200-like"/>
    <property type="match status" value="1"/>
</dbReference>
<protein>
    <submittedName>
        <fullName evidence="2">Transposase</fullName>
    </submittedName>
</protein>
<dbReference type="Proteomes" id="UP001159371">
    <property type="component" value="Unassembled WGS sequence"/>
</dbReference>
<dbReference type="EMBL" id="JANQDO010000076">
    <property type="protein sequence ID" value="MDH6057462.1"/>
    <property type="molecule type" value="Genomic_DNA"/>
</dbReference>
<dbReference type="Gene3D" id="3.30.70.1290">
    <property type="entry name" value="Transposase IS200-like"/>
    <property type="match status" value="1"/>
</dbReference>
<proteinExistence type="predicted"/>
<organism evidence="2 3">
    <name type="scientific">Umezakia ovalisporum FSS-43</name>
    <dbReference type="NCBI Taxonomy" id="2740520"/>
    <lineage>
        <taxon>Bacteria</taxon>
        <taxon>Bacillati</taxon>
        <taxon>Cyanobacteriota</taxon>
        <taxon>Cyanophyceae</taxon>
        <taxon>Nostocales</taxon>
        <taxon>Nodulariaceae</taxon>
        <taxon>Umezakia</taxon>
    </lineage>
</organism>
<dbReference type="InterPro" id="IPR002686">
    <property type="entry name" value="Transposase_17"/>
</dbReference>
<dbReference type="InterPro" id="IPR036515">
    <property type="entry name" value="Transposase_17_sf"/>
</dbReference>
<gene>
    <name evidence="2" type="ORF">NWP19_11885</name>
</gene>
<keyword evidence="3" id="KW-1185">Reference proteome</keyword>
<feature type="domain" description="Transposase IS200-like" evidence="1">
    <location>
        <begin position="1"/>
        <end position="34"/>
    </location>
</feature>
<name>A0ABT6K507_9CYAN</name>
<reference evidence="2 3" key="1">
    <citation type="journal article" date="2023" name="J. Phycol.">
        <title>Chrysosporum ovalisporum is synonymous with the true-branching cyanobacterium Umezakia natans (Nostocales/Aphanizomenonaceae).</title>
        <authorList>
            <person name="McGregor G.B."/>
            <person name="Sendall B.C."/>
            <person name="Niiyama Y."/>
            <person name="Tuji A."/>
            <person name="Willis A."/>
        </authorList>
    </citation>
    <scope>NUCLEOTIDE SEQUENCE [LARGE SCALE GENOMIC DNA]</scope>
    <source>
        <strain evidence="2 3">FSS-43</strain>
    </source>
</reference>
<dbReference type="Pfam" id="PF01797">
    <property type="entry name" value="Y1_Tnp"/>
    <property type="match status" value="1"/>
</dbReference>
<sequence>FPELKRLPSLWTRSYFFDTSGKVSTSKVMDYINDPHHDRH</sequence>
<evidence type="ECO:0000259" key="1">
    <source>
        <dbReference type="Pfam" id="PF01797"/>
    </source>
</evidence>
<accession>A0ABT6K507</accession>
<feature type="non-terminal residue" evidence="2">
    <location>
        <position position="1"/>
    </location>
</feature>
<dbReference type="RefSeq" id="WP_280657119.1">
    <property type="nucleotide sequence ID" value="NZ_JANQDO010000076.1"/>
</dbReference>
<evidence type="ECO:0000313" key="3">
    <source>
        <dbReference type="Proteomes" id="UP001159371"/>
    </source>
</evidence>